<dbReference type="InterPro" id="IPR003439">
    <property type="entry name" value="ABC_transporter-like_ATP-bd"/>
</dbReference>
<comment type="subcellular location">
    <subcellularLocation>
        <location evidence="1">Membrane</location>
        <topology evidence="1">Multi-pass membrane protein</topology>
    </subcellularLocation>
</comment>
<keyword evidence="4" id="KW-0547">Nucleotide-binding</keyword>
<feature type="compositionally biased region" description="Low complexity" evidence="8">
    <location>
        <begin position="665"/>
        <end position="680"/>
    </location>
</feature>
<accession>A0A8J4LXQ7</accession>
<evidence type="ECO:0000256" key="8">
    <source>
        <dbReference type="SAM" id="MobiDB-lite"/>
    </source>
</evidence>
<evidence type="ECO:0000256" key="2">
    <source>
        <dbReference type="ARBA" id="ARBA00022448"/>
    </source>
</evidence>
<protein>
    <recommendedName>
        <fullName evidence="10">ABC transporter domain-containing protein</fullName>
    </recommendedName>
</protein>
<comment type="caution">
    <text evidence="11">The sequence shown here is derived from an EMBL/GenBank/DDBJ whole genome shotgun (WGS) entry which is preliminary data.</text>
</comment>
<dbReference type="PANTHER" id="PTHR48041:SF91">
    <property type="entry name" value="ABC TRANSPORTER G FAMILY MEMBER 28"/>
    <property type="match status" value="1"/>
</dbReference>
<dbReference type="SMART" id="SM00382">
    <property type="entry name" value="AAA"/>
    <property type="match status" value="1"/>
</dbReference>
<feature type="non-terminal residue" evidence="11">
    <location>
        <position position="1005"/>
    </location>
</feature>
<dbReference type="SUPFAM" id="SSF52540">
    <property type="entry name" value="P-loop containing nucleoside triphosphate hydrolases"/>
    <property type="match status" value="1"/>
</dbReference>
<dbReference type="GO" id="GO:0140359">
    <property type="term" value="F:ABC-type transporter activity"/>
    <property type="evidence" value="ECO:0007669"/>
    <property type="project" value="InterPro"/>
</dbReference>
<keyword evidence="5" id="KW-0067">ATP-binding</keyword>
<feature type="domain" description="ABC transporter" evidence="10">
    <location>
        <begin position="550"/>
        <end position="868"/>
    </location>
</feature>
<dbReference type="EMBL" id="BNCQ01000056">
    <property type="protein sequence ID" value="GIM14393.1"/>
    <property type="molecule type" value="Genomic_DNA"/>
</dbReference>
<dbReference type="InterPro" id="IPR027417">
    <property type="entry name" value="P-loop_NTPase"/>
</dbReference>
<dbReference type="Pfam" id="PF19055">
    <property type="entry name" value="ABC2_membrane_7"/>
    <property type="match status" value="1"/>
</dbReference>
<sequence length="1005" mass="108423">MRETLMIQNSGVLTIFILTVLTIFTGRIIATPDGRPCIANNNCPIGTFCTLTSFPWLTSGSATCVSCWQCCLFPEVYGTESCSSRCRCRRDQPCSMDSDCGQGEFCAVLLSRSDLPVCQPCHLCRNDAQAWRGSCAAACPSAALDDNGIAPQLPQVSTGVEVQYYYVFAAFDIAGHPLAQTGFIEASAQNGGLVQVSEAAVRTWLGDLPTYVQDALLKPATVSRIVPLGDIAARLASVTAQRDLLCPQLESTAAATSTANSIIAVTVPEGCPCNATANATTFRCPAGQRCSQRAWLSLPADIITLGATALLKARCVACEPGSYCPEGTYVEEQDGLDFMEGQQCPQGFYCTTPAQKHECPAGYFCPARSTLNITCDYVQLVLSLQVMPGTHALMTKFISDNIPFIVDSRKPLRGNYCPNRSSTPTESCRAGFFCPDPSQQLICPSGHYCRAETVKPTACPPLTLCNDGSYSPRIWPAAVAAFCGLALSVLVIGVVAASLDHSRVQKLPSKADQDKRSAAARTMRRFVSRFHGDQLTTSLRNVWVVEPRNLEVRDLQWTGPGRAADRPVLKSVTGYFFAGQLSAILGPSGCGKSSLLALLAGRDSHWPLDGGEVQVNGVKIHNPGHLKYVTGFVPQDDILCTELTVQENLQYSAALRLPRLYRKSSSTGSFGTLSSSGLSSQMVTSPVPYARTPTMSSGGKSNNGPPNSAIDRHSNGSRSSRGRSSPRGFIYSAAEERRLLVEEVLAMLDLKMLRDQRVGCINDRSLSGGQRKRVNIGVELVARPPVLLLDEPTSGLDAACSSDVLISLADMAEERLVNVIMVVHQPRRSVYKLFNTVVLLDRQGVSVYHGDARKAEAYFRSLGYPPIPSRENVPDRLLDIITGKCYNQSGISTKELPPSSRTFSKEMEELGSPGHLLAQLSPTSSPHQQACQQSPAGARKPNSSKTRPALTEELAGVIEEEYEIILGSGAIKRGGMLDRNGLLRLLRHLGQEGQAVEDFVQGILE</sequence>
<dbReference type="Pfam" id="PF00005">
    <property type="entry name" value="ABC_tran"/>
    <property type="match status" value="1"/>
</dbReference>
<feature type="compositionally biased region" description="Polar residues" evidence="8">
    <location>
        <begin position="693"/>
        <end position="706"/>
    </location>
</feature>
<dbReference type="PROSITE" id="PS00211">
    <property type="entry name" value="ABC_TRANSPORTER_1"/>
    <property type="match status" value="1"/>
</dbReference>
<dbReference type="InterPro" id="IPR017871">
    <property type="entry name" value="ABC_transporter-like_CS"/>
</dbReference>
<dbReference type="PANTHER" id="PTHR48041">
    <property type="entry name" value="ABC TRANSPORTER G FAMILY MEMBER 28"/>
    <property type="match status" value="1"/>
</dbReference>
<evidence type="ECO:0000256" key="7">
    <source>
        <dbReference type="ARBA" id="ARBA00023136"/>
    </source>
</evidence>
<feature type="region of interest" description="Disordered" evidence="8">
    <location>
        <begin position="665"/>
        <end position="726"/>
    </location>
</feature>
<keyword evidence="6 9" id="KW-1133">Transmembrane helix</keyword>
<organism evidence="11 12">
    <name type="scientific">Volvox reticuliferus</name>
    <dbReference type="NCBI Taxonomy" id="1737510"/>
    <lineage>
        <taxon>Eukaryota</taxon>
        <taxon>Viridiplantae</taxon>
        <taxon>Chlorophyta</taxon>
        <taxon>core chlorophytes</taxon>
        <taxon>Chlorophyceae</taxon>
        <taxon>CS clade</taxon>
        <taxon>Chlamydomonadales</taxon>
        <taxon>Volvocaceae</taxon>
        <taxon>Volvox</taxon>
    </lineage>
</organism>
<evidence type="ECO:0000256" key="3">
    <source>
        <dbReference type="ARBA" id="ARBA00022692"/>
    </source>
</evidence>
<keyword evidence="3 9" id="KW-0812">Transmembrane</keyword>
<evidence type="ECO:0000256" key="5">
    <source>
        <dbReference type="ARBA" id="ARBA00022840"/>
    </source>
</evidence>
<proteinExistence type="predicted"/>
<dbReference type="GO" id="GO:0016020">
    <property type="term" value="C:membrane"/>
    <property type="evidence" value="ECO:0007669"/>
    <property type="project" value="UniProtKB-SubCell"/>
</dbReference>
<dbReference type="GO" id="GO:0016887">
    <property type="term" value="F:ATP hydrolysis activity"/>
    <property type="evidence" value="ECO:0007669"/>
    <property type="project" value="InterPro"/>
</dbReference>
<feature type="transmembrane region" description="Helical" evidence="9">
    <location>
        <begin position="12"/>
        <end position="30"/>
    </location>
</feature>
<feature type="region of interest" description="Disordered" evidence="8">
    <location>
        <begin position="915"/>
        <end position="948"/>
    </location>
</feature>
<dbReference type="GO" id="GO:0005524">
    <property type="term" value="F:ATP binding"/>
    <property type="evidence" value="ECO:0007669"/>
    <property type="project" value="UniProtKB-KW"/>
</dbReference>
<dbReference type="AlphaFoldDB" id="A0A8J4LXQ7"/>
<dbReference type="Proteomes" id="UP000722791">
    <property type="component" value="Unassembled WGS sequence"/>
</dbReference>
<feature type="compositionally biased region" description="Polar residues" evidence="8">
    <location>
        <begin position="920"/>
        <end position="946"/>
    </location>
</feature>
<evidence type="ECO:0000259" key="10">
    <source>
        <dbReference type="PROSITE" id="PS50893"/>
    </source>
</evidence>
<feature type="compositionally biased region" description="Low complexity" evidence="8">
    <location>
        <begin position="716"/>
        <end position="726"/>
    </location>
</feature>
<gene>
    <name evidence="11" type="ORF">Vretimale_17351</name>
</gene>
<evidence type="ECO:0000256" key="4">
    <source>
        <dbReference type="ARBA" id="ARBA00022741"/>
    </source>
</evidence>
<evidence type="ECO:0000313" key="11">
    <source>
        <dbReference type="EMBL" id="GIM14393.1"/>
    </source>
</evidence>
<dbReference type="InterPro" id="IPR003593">
    <property type="entry name" value="AAA+_ATPase"/>
</dbReference>
<dbReference type="PROSITE" id="PS50893">
    <property type="entry name" value="ABC_TRANSPORTER_2"/>
    <property type="match status" value="1"/>
</dbReference>
<evidence type="ECO:0000256" key="9">
    <source>
        <dbReference type="SAM" id="Phobius"/>
    </source>
</evidence>
<dbReference type="InterPro" id="IPR050352">
    <property type="entry name" value="ABCG_transporters"/>
</dbReference>
<evidence type="ECO:0000313" key="12">
    <source>
        <dbReference type="Proteomes" id="UP000722791"/>
    </source>
</evidence>
<keyword evidence="2" id="KW-0813">Transport</keyword>
<dbReference type="Gene3D" id="3.40.50.300">
    <property type="entry name" value="P-loop containing nucleotide triphosphate hydrolases"/>
    <property type="match status" value="1"/>
</dbReference>
<reference evidence="11" key="1">
    <citation type="journal article" date="2021" name="Proc. Natl. Acad. Sci. U.S.A.">
        <title>Three genomes in the algal genus Volvox reveal the fate of a haploid sex-determining region after a transition to homothallism.</title>
        <authorList>
            <person name="Yamamoto K."/>
            <person name="Hamaji T."/>
            <person name="Kawai-Toyooka H."/>
            <person name="Matsuzaki R."/>
            <person name="Takahashi F."/>
            <person name="Nishimura Y."/>
            <person name="Kawachi M."/>
            <person name="Noguchi H."/>
            <person name="Minakuchi Y."/>
            <person name="Umen J.G."/>
            <person name="Toyoda A."/>
            <person name="Nozaki H."/>
        </authorList>
    </citation>
    <scope>NUCLEOTIDE SEQUENCE</scope>
    <source>
        <strain evidence="11">NIES-3785</strain>
    </source>
</reference>
<evidence type="ECO:0000256" key="6">
    <source>
        <dbReference type="ARBA" id="ARBA00022989"/>
    </source>
</evidence>
<keyword evidence="7 9" id="KW-0472">Membrane</keyword>
<dbReference type="InterPro" id="IPR043926">
    <property type="entry name" value="ABCG_dom"/>
</dbReference>
<evidence type="ECO:0000256" key="1">
    <source>
        <dbReference type="ARBA" id="ARBA00004141"/>
    </source>
</evidence>
<name>A0A8J4LXQ7_9CHLO</name>